<dbReference type="SUPFAM" id="SSF48576">
    <property type="entry name" value="Terpenoid synthases"/>
    <property type="match status" value="1"/>
</dbReference>
<evidence type="ECO:0000256" key="6">
    <source>
        <dbReference type="ARBA" id="ARBA00022955"/>
    </source>
</evidence>
<dbReference type="InterPro" id="IPR044844">
    <property type="entry name" value="Trans_IPPS_euk-type"/>
</dbReference>
<dbReference type="InterPro" id="IPR006449">
    <property type="entry name" value="Squal_synth-like"/>
</dbReference>
<dbReference type="Pfam" id="PF00494">
    <property type="entry name" value="SQS_PSY"/>
    <property type="match status" value="1"/>
</dbReference>
<dbReference type="EMBL" id="HE612858">
    <property type="protein sequence ID" value="CCE62631.1"/>
    <property type="molecule type" value="Genomic_DNA"/>
</dbReference>
<evidence type="ECO:0000256" key="1">
    <source>
        <dbReference type="ARBA" id="ARBA00001946"/>
    </source>
</evidence>
<keyword evidence="5 10" id="KW-0808">Transferase</keyword>
<name>G8BQW9_TETPH</name>
<evidence type="ECO:0000256" key="3">
    <source>
        <dbReference type="ARBA" id="ARBA00012373"/>
    </source>
</evidence>
<evidence type="ECO:0000256" key="4">
    <source>
        <dbReference type="ARBA" id="ARBA00022516"/>
    </source>
</evidence>
<evidence type="ECO:0000256" key="5">
    <source>
        <dbReference type="ARBA" id="ARBA00022679"/>
    </source>
</evidence>
<dbReference type="InterPro" id="IPR033904">
    <property type="entry name" value="Trans_IPPS_HH"/>
</dbReference>
<dbReference type="AlphaFoldDB" id="G8BQW9"/>
<keyword evidence="9" id="KW-0753">Steroid metabolism</keyword>
<dbReference type="NCBIfam" id="TIGR01559">
    <property type="entry name" value="squal_synth"/>
    <property type="match status" value="1"/>
</dbReference>
<keyword evidence="4" id="KW-0444">Lipid biosynthesis</keyword>
<dbReference type="PANTHER" id="PTHR11626">
    <property type="entry name" value="FARNESYL-DIPHOSPHATE FARNESYLTRANSFERASE"/>
    <property type="match status" value="1"/>
</dbReference>
<evidence type="ECO:0000256" key="9">
    <source>
        <dbReference type="ARBA" id="ARBA00023221"/>
    </source>
</evidence>
<comment type="function">
    <text evidence="10">Catalyzes the condensation of 2 farnesyl pyrophosphate (FPP) moieties to form squalene.</text>
</comment>
<dbReference type="PANTHER" id="PTHR11626:SF2">
    <property type="entry name" value="SQUALENE SYNTHASE"/>
    <property type="match status" value="1"/>
</dbReference>
<dbReference type="UniPathway" id="UPA00767">
    <property type="reaction ID" value="UER00751"/>
</dbReference>
<dbReference type="PROSITE" id="PS01044">
    <property type="entry name" value="SQUALEN_PHYTOEN_SYN_1"/>
    <property type="match status" value="1"/>
</dbReference>
<dbReference type="CDD" id="cd00683">
    <property type="entry name" value="Trans_IPPS_HH"/>
    <property type="match status" value="1"/>
</dbReference>
<dbReference type="RefSeq" id="XP_003685065.1">
    <property type="nucleotide sequence ID" value="XM_003685017.1"/>
</dbReference>
<evidence type="ECO:0000256" key="7">
    <source>
        <dbReference type="ARBA" id="ARBA00023011"/>
    </source>
</evidence>
<dbReference type="Gene3D" id="1.10.600.10">
    <property type="entry name" value="Farnesyl Diphosphate Synthase"/>
    <property type="match status" value="1"/>
</dbReference>
<proteinExistence type="inferred from homology"/>
<sequence length="486" mass="56845">MVKITEVICHPIETRSSLLLKLFRCERIYEDVTINVEEDINGKPTKNLVACYELLRKTSKSFYLMILQLHPNIRNIVMIYYLVLRALDTIEDRPNLEATEKTSLLEQFHLQLGDVKAESNEKNSILDGEYSIINQFQIVLNEYNKLEKFYKVIIRDSAQKMGTGMSKYLFIESDAKDSLNTVKEYNEYCHYVAGVVGEGLSKIFVKLQFNFDNSNHLIINERLKLYEHLGLFLQKTNIIRSFHKDYEKYNKSYWPREIWIKYIDNSKDAKLATIEDLINSNKRIDCLNEMIINAVSDHMKEILLYISLIEEQSIFEFCAVPQVMAIATLAMLYNNDKVFTSDNEQLKIRKTETGYILYNCRTLLNVTTAIKFYLSQMLKKSKGSNRNDKLATMVMELDGIIDYKMFPEEAKNPVTDGVREDDYNIFSKQRNDKIDKKTNEIDFKIEENNFLMILWLAAIIIAVAVYFVFFFEPPTLRVHPIDTDQA</sequence>
<dbReference type="STRING" id="1071381.G8BQW9"/>
<dbReference type="KEGG" id="tpf:TPHA_0C04820"/>
<keyword evidence="10" id="KW-0472">Membrane</keyword>
<evidence type="ECO:0000313" key="11">
    <source>
        <dbReference type="EMBL" id="CCE62631.1"/>
    </source>
</evidence>
<dbReference type="OrthoDB" id="431150at2759"/>
<comment type="cofactor">
    <cofactor evidence="1 10">
        <name>Mg(2+)</name>
        <dbReference type="ChEBI" id="CHEBI:18420"/>
    </cofactor>
</comment>
<evidence type="ECO:0000256" key="8">
    <source>
        <dbReference type="ARBA" id="ARBA00023166"/>
    </source>
</evidence>
<keyword evidence="7" id="KW-0756">Sterol biosynthesis</keyword>
<comment type="catalytic activity">
    <reaction evidence="10">
        <text>2 (2E,6E)-farnesyl diphosphate + NADH + H(+) = squalene + 2 diphosphate + NAD(+)</text>
        <dbReference type="Rhea" id="RHEA:32299"/>
        <dbReference type="ChEBI" id="CHEBI:15378"/>
        <dbReference type="ChEBI" id="CHEBI:15440"/>
        <dbReference type="ChEBI" id="CHEBI:33019"/>
        <dbReference type="ChEBI" id="CHEBI:57540"/>
        <dbReference type="ChEBI" id="CHEBI:57945"/>
        <dbReference type="ChEBI" id="CHEBI:175763"/>
        <dbReference type="EC" id="2.5.1.21"/>
    </reaction>
</comment>
<keyword evidence="12" id="KW-1185">Reference proteome</keyword>
<dbReference type="EC" id="2.5.1.21" evidence="3 10"/>
<organism evidence="11 12">
    <name type="scientific">Tetrapisispora phaffii (strain ATCC 24235 / CBS 4417 / NBRC 1672 / NRRL Y-8282 / UCD 70-5)</name>
    <name type="common">Yeast</name>
    <name type="synonym">Fabospora phaffii</name>
    <dbReference type="NCBI Taxonomy" id="1071381"/>
    <lineage>
        <taxon>Eukaryota</taxon>
        <taxon>Fungi</taxon>
        <taxon>Dikarya</taxon>
        <taxon>Ascomycota</taxon>
        <taxon>Saccharomycotina</taxon>
        <taxon>Saccharomycetes</taxon>
        <taxon>Saccharomycetales</taxon>
        <taxon>Saccharomycetaceae</taxon>
        <taxon>Tetrapisispora</taxon>
    </lineage>
</organism>
<dbReference type="HOGENOM" id="CLU_031981_2_1_1"/>
<dbReference type="GO" id="GO:0005789">
    <property type="term" value="C:endoplasmic reticulum membrane"/>
    <property type="evidence" value="ECO:0007669"/>
    <property type="project" value="TreeGrafter"/>
</dbReference>
<dbReference type="GO" id="GO:0055056">
    <property type="term" value="F:D-glucose transmembrane transporter activity"/>
    <property type="evidence" value="ECO:0007669"/>
    <property type="project" value="UniProtKB-UniRule"/>
</dbReference>
<comment type="pathway">
    <text evidence="10">Terpene metabolism; lanosterol biosynthesis; lanosterol from farnesyl diphosphate: step 1/3.</text>
</comment>
<gene>
    <name evidence="11" type="primary">TPHA0C04820</name>
    <name evidence="11" type="ordered locus">TPHA_0C04820</name>
</gene>
<dbReference type="GO" id="GO:0051996">
    <property type="term" value="F:squalene synthase [NAD(P)H] activity"/>
    <property type="evidence" value="ECO:0007669"/>
    <property type="project" value="UniProtKB-UniRule"/>
</dbReference>
<keyword evidence="10" id="KW-0812">Transmembrane</keyword>
<dbReference type="GO" id="GO:0045338">
    <property type="term" value="P:farnesyl diphosphate metabolic process"/>
    <property type="evidence" value="ECO:0007669"/>
    <property type="project" value="InterPro"/>
</dbReference>
<reference evidence="11 12" key="1">
    <citation type="journal article" date="2011" name="Proc. Natl. Acad. Sci. U.S.A.">
        <title>Evolutionary erosion of yeast sex chromosomes by mating-type switching accidents.</title>
        <authorList>
            <person name="Gordon J.L."/>
            <person name="Armisen D."/>
            <person name="Proux-Wera E."/>
            <person name="Oheigeartaigh S.S."/>
            <person name="Byrne K.P."/>
            <person name="Wolfe K.H."/>
        </authorList>
    </citation>
    <scope>NUCLEOTIDE SEQUENCE [LARGE SCALE GENOMIC DNA]</scope>
    <source>
        <strain evidence="12">ATCC 24235 / CBS 4417 / NBRC 1672 / NRRL Y-8282 / UCD 70-5</strain>
    </source>
</reference>
<dbReference type="FunFam" id="1.10.600.10:FF:000023">
    <property type="entry name" value="Squalene synthase"/>
    <property type="match status" value="1"/>
</dbReference>
<evidence type="ECO:0000313" key="12">
    <source>
        <dbReference type="Proteomes" id="UP000005666"/>
    </source>
</evidence>
<keyword evidence="6" id="KW-0443">Lipid metabolism</keyword>
<comment type="similarity">
    <text evidence="2 10">Belongs to the phytoene/squalene synthase family.</text>
</comment>
<protein>
    <recommendedName>
        <fullName evidence="3 10">Squalene synthase</fullName>
        <shortName evidence="10">SQS</shortName>
        <shortName evidence="10">SS</shortName>
        <ecNumber evidence="3 10">2.5.1.21</ecNumber>
    </recommendedName>
</protein>
<keyword evidence="6" id="KW-0752">Steroid biosynthesis</keyword>
<dbReference type="eggNOG" id="KOG1459">
    <property type="taxonomic scope" value="Eukaryota"/>
</dbReference>
<dbReference type="GeneID" id="11535236"/>
<comment type="catalytic activity">
    <reaction evidence="10">
        <text>2 (2E,6E)-farnesyl diphosphate + NADPH + H(+) = squalene + 2 diphosphate + NADP(+)</text>
        <dbReference type="Rhea" id="RHEA:32295"/>
        <dbReference type="ChEBI" id="CHEBI:15378"/>
        <dbReference type="ChEBI" id="CHEBI:15440"/>
        <dbReference type="ChEBI" id="CHEBI:33019"/>
        <dbReference type="ChEBI" id="CHEBI:57783"/>
        <dbReference type="ChEBI" id="CHEBI:58349"/>
        <dbReference type="ChEBI" id="CHEBI:175763"/>
        <dbReference type="EC" id="2.5.1.21"/>
    </reaction>
</comment>
<evidence type="ECO:0000256" key="2">
    <source>
        <dbReference type="ARBA" id="ARBA00006251"/>
    </source>
</evidence>
<dbReference type="InterPro" id="IPR019845">
    <property type="entry name" value="Squalene/phytoene_synthase_CS"/>
</dbReference>
<keyword evidence="8" id="KW-1207">Sterol metabolism</keyword>
<feature type="transmembrane region" description="Helical" evidence="10">
    <location>
        <begin position="450"/>
        <end position="471"/>
    </location>
</feature>
<evidence type="ECO:0000256" key="10">
    <source>
        <dbReference type="RuleBase" id="RU368088"/>
    </source>
</evidence>
<keyword evidence="10" id="KW-1133">Transmembrane helix</keyword>
<dbReference type="InterPro" id="IPR008949">
    <property type="entry name" value="Isoprenoid_synthase_dom_sf"/>
</dbReference>
<dbReference type="Proteomes" id="UP000005666">
    <property type="component" value="Chromosome 3"/>
</dbReference>
<accession>G8BQW9</accession>
<dbReference type="GO" id="GO:0006696">
    <property type="term" value="P:ergosterol biosynthetic process"/>
    <property type="evidence" value="ECO:0007669"/>
    <property type="project" value="TreeGrafter"/>
</dbReference>
<dbReference type="InterPro" id="IPR002060">
    <property type="entry name" value="Squ/phyt_synthse"/>
</dbReference>